<keyword evidence="4" id="KW-1003">Cell membrane</keyword>
<feature type="transmembrane region" description="Helical" evidence="8">
    <location>
        <begin position="60"/>
        <end position="83"/>
    </location>
</feature>
<evidence type="ECO:0000256" key="3">
    <source>
        <dbReference type="ARBA" id="ARBA00022449"/>
    </source>
</evidence>
<keyword evidence="3" id="KW-0050">Antiport</keyword>
<dbReference type="OrthoDB" id="9800498at2"/>
<name>A0A1M5UIY4_9CLOT</name>
<dbReference type="STRING" id="1121316.SAMN02745207_01759"/>
<keyword evidence="3" id="KW-0813">Transport</keyword>
<evidence type="ECO:0000256" key="8">
    <source>
        <dbReference type="SAM" id="Phobius"/>
    </source>
</evidence>
<dbReference type="Pfam" id="PF01899">
    <property type="entry name" value="MNHE"/>
    <property type="match status" value="1"/>
</dbReference>
<sequence>MTYLIILIYSIFWIILSEKFTMESVIVGIIVGSIILVLNSDKYLKNKLSGKKVRKNFICLCQYVFILLKEIVLANISVAMIVLNPKSNVNPCVTVYKTKLKSDFCRTILANSITLTPGTITVKINGDELTIHCLKEEYIISLENLKFEKILLKVEEKI</sequence>
<dbReference type="Proteomes" id="UP000184447">
    <property type="component" value="Unassembled WGS sequence"/>
</dbReference>
<dbReference type="PANTHER" id="PTHR34584">
    <property type="entry name" value="NA(+)/H(+) ANTIPORTER SUBUNIT E1"/>
    <property type="match status" value="1"/>
</dbReference>
<feature type="transmembrane region" description="Helical" evidence="8">
    <location>
        <begin position="20"/>
        <end position="39"/>
    </location>
</feature>
<keyword evidence="10" id="KW-1185">Reference proteome</keyword>
<evidence type="ECO:0000256" key="4">
    <source>
        <dbReference type="ARBA" id="ARBA00022475"/>
    </source>
</evidence>
<protein>
    <submittedName>
        <fullName evidence="9">Multisubunit sodium/proton antiporter, MrpE subunit</fullName>
    </submittedName>
</protein>
<evidence type="ECO:0000256" key="5">
    <source>
        <dbReference type="ARBA" id="ARBA00022692"/>
    </source>
</evidence>
<gene>
    <name evidence="9" type="ORF">SAMN02745207_01759</name>
</gene>
<evidence type="ECO:0000256" key="1">
    <source>
        <dbReference type="ARBA" id="ARBA00004651"/>
    </source>
</evidence>
<dbReference type="InterPro" id="IPR002758">
    <property type="entry name" value="Cation_antiport_E"/>
</dbReference>
<accession>A0A1M5UIY4</accession>
<dbReference type="PIRSF" id="PIRSF019239">
    <property type="entry name" value="MrpE"/>
    <property type="match status" value="1"/>
</dbReference>
<dbReference type="GO" id="GO:0015297">
    <property type="term" value="F:antiporter activity"/>
    <property type="evidence" value="ECO:0007669"/>
    <property type="project" value="UniProtKB-KW"/>
</dbReference>
<proteinExistence type="inferred from homology"/>
<keyword evidence="7 8" id="KW-0472">Membrane</keyword>
<dbReference type="GO" id="GO:0005886">
    <property type="term" value="C:plasma membrane"/>
    <property type="evidence" value="ECO:0007669"/>
    <property type="project" value="UniProtKB-SubCell"/>
</dbReference>
<comment type="subcellular location">
    <subcellularLocation>
        <location evidence="1">Cell membrane</location>
        <topology evidence="1">Multi-pass membrane protein</topology>
    </subcellularLocation>
</comment>
<dbReference type="GO" id="GO:0008324">
    <property type="term" value="F:monoatomic cation transmembrane transporter activity"/>
    <property type="evidence" value="ECO:0007669"/>
    <property type="project" value="InterPro"/>
</dbReference>
<keyword evidence="5 8" id="KW-0812">Transmembrane</keyword>
<comment type="similarity">
    <text evidence="2">Belongs to the CPA3 antiporters (TC 2.A.63) subunit E family.</text>
</comment>
<dbReference type="PANTHER" id="PTHR34584:SF1">
    <property type="entry name" value="NA(+)_H(+) ANTIPORTER SUBUNIT E1"/>
    <property type="match status" value="1"/>
</dbReference>
<evidence type="ECO:0000313" key="10">
    <source>
        <dbReference type="Proteomes" id="UP000184447"/>
    </source>
</evidence>
<keyword evidence="6 8" id="KW-1133">Transmembrane helix</keyword>
<organism evidence="9 10">
    <name type="scientific">Clostridium grantii DSM 8605</name>
    <dbReference type="NCBI Taxonomy" id="1121316"/>
    <lineage>
        <taxon>Bacteria</taxon>
        <taxon>Bacillati</taxon>
        <taxon>Bacillota</taxon>
        <taxon>Clostridia</taxon>
        <taxon>Eubacteriales</taxon>
        <taxon>Clostridiaceae</taxon>
        <taxon>Clostridium</taxon>
    </lineage>
</organism>
<evidence type="ECO:0000313" key="9">
    <source>
        <dbReference type="EMBL" id="SHH62939.1"/>
    </source>
</evidence>
<dbReference type="AlphaFoldDB" id="A0A1M5UIY4"/>
<dbReference type="EMBL" id="FQXM01000008">
    <property type="protein sequence ID" value="SHH62939.1"/>
    <property type="molecule type" value="Genomic_DNA"/>
</dbReference>
<evidence type="ECO:0000256" key="7">
    <source>
        <dbReference type="ARBA" id="ARBA00023136"/>
    </source>
</evidence>
<evidence type="ECO:0000256" key="2">
    <source>
        <dbReference type="ARBA" id="ARBA00006228"/>
    </source>
</evidence>
<dbReference type="RefSeq" id="WP_073338067.1">
    <property type="nucleotide sequence ID" value="NZ_FQXM01000008.1"/>
</dbReference>
<evidence type="ECO:0000256" key="6">
    <source>
        <dbReference type="ARBA" id="ARBA00022989"/>
    </source>
</evidence>
<reference evidence="9 10" key="1">
    <citation type="submission" date="2016-11" db="EMBL/GenBank/DDBJ databases">
        <authorList>
            <person name="Jaros S."/>
            <person name="Januszkiewicz K."/>
            <person name="Wedrychowicz H."/>
        </authorList>
    </citation>
    <scope>NUCLEOTIDE SEQUENCE [LARGE SCALE GENOMIC DNA]</scope>
    <source>
        <strain evidence="9 10">DSM 8605</strain>
    </source>
</reference>